<dbReference type="Gene3D" id="2.40.50.140">
    <property type="entry name" value="Nucleic acid-binding proteins"/>
    <property type="match status" value="1"/>
</dbReference>
<evidence type="ECO:0000256" key="7">
    <source>
        <dbReference type="ARBA" id="ARBA00022917"/>
    </source>
</evidence>
<evidence type="ECO:0000313" key="12">
    <source>
        <dbReference type="EMBL" id="CAB4323080.1"/>
    </source>
</evidence>
<dbReference type="InterPro" id="IPR002313">
    <property type="entry name" value="Lys-tRNA-ligase_II"/>
</dbReference>
<dbReference type="InterPro" id="IPR045864">
    <property type="entry name" value="aa-tRNA-synth_II/BPL/LPL"/>
</dbReference>
<dbReference type="NCBIfam" id="NF001756">
    <property type="entry name" value="PRK00484.1"/>
    <property type="match status" value="1"/>
</dbReference>
<dbReference type="GO" id="GO:0005829">
    <property type="term" value="C:cytosol"/>
    <property type="evidence" value="ECO:0007669"/>
    <property type="project" value="TreeGrafter"/>
</dbReference>
<dbReference type="Pfam" id="PF01336">
    <property type="entry name" value="tRNA_anti-codon"/>
    <property type="match status" value="1"/>
</dbReference>
<dbReference type="InterPro" id="IPR004364">
    <property type="entry name" value="Aa-tRNA-synt_II"/>
</dbReference>
<evidence type="ECO:0000256" key="10">
    <source>
        <dbReference type="SAM" id="MobiDB-lite"/>
    </source>
</evidence>
<dbReference type="GO" id="GO:0006430">
    <property type="term" value="P:lysyl-tRNA aminoacylation"/>
    <property type="evidence" value="ECO:0007669"/>
    <property type="project" value="InterPro"/>
</dbReference>
<evidence type="ECO:0000259" key="11">
    <source>
        <dbReference type="PROSITE" id="PS50862"/>
    </source>
</evidence>
<dbReference type="EC" id="6.1.1.6" evidence="2"/>
<keyword evidence="8" id="KW-0030">Aminoacyl-tRNA synthetase</keyword>
<accession>A0A6J7IQM0</accession>
<dbReference type="CDD" id="cd00775">
    <property type="entry name" value="LysRS_core"/>
    <property type="match status" value="1"/>
</dbReference>
<protein>
    <recommendedName>
        <fullName evidence="2">lysine--tRNA ligase</fullName>
        <ecNumber evidence="2">6.1.1.6</ecNumber>
    </recommendedName>
</protein>
<dbReference type="InterPro" id="IPR004365">
    <property type="entry name" value="NA-bd_OB_tRNA"/>
</dbReference>
<dbReference type="AlphaFoldDB" id="A0A6J7IQM0"/>
<sequence length="531" mass="59175">MDDVDPTPEVLRDAPGSADTDSDAVEQTDEERASIRALRLKKISDLRESGAEPYPYRFDRDRTIDDLRAQFGALEAGEERDVEVAIAGRLMLKRDQGRLTFGQLRDRSGEVQLFVSAGVIGKDRLVEFNDLDRGDWIGVTGTVMVTKKGELSVKVSSFTLLSKALRPLPDKWKGLSDVDARYRQRYVDLTVNSDARRVFEIRFAAVQSIRNELQRRGFLEVETPFLHLQQGGATARPFITHYNALNMDTYLRIALELPLKRLLVGGLERVFEIGRVFRNEGIDTRHNPEFTMLEAYQAFGDYSEMMELTEQLVAGAAMAATGSTVVSSRGVQIDLTPSWRRVSMVDLIGEVVDVEMHPSMPLQDARAILDRLGLSYKPTWGSGRCTHEVYDELVESTVVQPTIVLDHPRETSPLAKPHRNDPSLVERFEVIVDGRELANAYSELNDPIEQLARFQEEAAAKAAGDPEAGDVDLDYVRALEYGMPPAGGLGIGIDRLIMLLAGVESIREVILFPTLRPEAGLTEAEFPSAQV</sequence>
<name>A0A6J7IQM0_9ZZZZ</name>
<dbReference type="EMBL" id="CAEMXZ010000026">
    <property type="protein sequence ID" value="CAB4323080.1"/>
    <property type="molecule type" value="Genomic_DNA"/>
</dbReference>
<dbReference type="PANTHER" id="PTHR42918">
    <property type="entry name" value="LYSYL-TRNA SYNTHETASE"/>
    <property type="match status" value="1"/>
</dbReference>
<evidence type="ECO:0000256" key="6">
    <source>
        <dbReference type="ARBA" id="ARBA00022840"/>
    </source>
</evidence>
<keyword evidence="5" id="KW-0547">Nucleotide-binding</keyword>
<evidence type="ECO:0000256" key="2">
    <source>
        <dbReference type="ARBA" id="ARBA00013166"/>
    </source>
</evidence>
<keyword evidence="4" id="KW-0479">Metal-binding</keyword>
<evidence type="ECO:0000256" key="4">
    <source>
        <dbReference type="ARBA" id="ARBA00022723"/>
    </source>
</evidence>
<evidence type="ECO:0000256" key="9">
    <source>
        <dbReference type="ARBA" id="ARBA00048573"/>
    </source>
</evidence>
<dbReference type="InterPro" id="IPR044136">
    <property type="entry name" value="Lys-tRNA-ligase_II_N"/>
</dbReference>
<dbReference type="GO" id="GO:0000049">
    <property type="term" value="F:tRNA binding"/>
    <property type="evidence" value="ECO:0007669"/>
    <property type="project" value="TreeGrafter"/>
</dbReference>
<organism evidence="13">
    <name type="scientific">freshwater metagenome</name>
    <dbReference type="NCBI Taxonomy" id="449393"/>
    <lineage>
        <taxon>unclassified sequences</taxon>
        <taxon>metagenomes</taxon>
        <taxon>ecological metagenomes</taxon>
    </lineage>
</organism>
<dbReference type="GO" id="GO:0005524">
    <property type="term" value="F:ATP binding"/>
    <property type="evidence" value="ECO:0007669"/>
    <property type="project" value="UniProtKB-KW"/>
</dbReference>
<feature type="region of interest" description="Disordered" evidence="10">
    <location>
        <begin position="1"/>
        <end position="32"/>
    </location>
</feature>
<dbReference type="InterPro" id="IPR006195">
    <property type="entry name" value="aa-tRNA-synth_II"/>
</dbReference>
<proteinExistence type="inferred from homology"/>
<dbReference type="Pfam" id="PF00152">
    <property type="entry name" value="tRNA-synt_2"/>
    <property type="match status" value="1"/>
</dbReference>
<dbReference type="GO" id="GO:0046872">
    <property type="term" value="F:metal ion binding"/>
    <property type="evidence" value="ECO:0007669"/>
    <property type="project" value="UniProtKB-KW"/>
</dbReference>
<dbReference type="NCBIfam" id="TIGR00499">
    <property type="entry name" value="lysS_bact"/>
    <property type="match status" value="1"/>
</dbReference>
<keyword evidence="6" id="KW-0067">ATP-binding</keyword>
<dbReference type="PROSITE" id="PS50862">
    <property type="entry name" value="AA_TRNA_LIGASE_II"/>
    <property type="match status" value="1"/>
</dbReference>
<keyword evidence="3" id="KW-0436">Ligase</keyword>
<dbReference type="SUPFAM" id="SSF55681">
    <property type="entry name" value="Class II aaRS and biotin synthetases"/>
    <property type="match status" value="1"/>
</dbReference>
<dbReference type="GO" id="GO:0004824">
    <property type="term" value="F:lysine-tRNA ligase activity"/>
    <property type="evidence" value="ECO:0007669"/>
    <property type="project" value="UniProtKB-EC"/>
</dbReference>
<gene>
    <name evidence="12" type="ORF">UFOPK1392_00825</name>
    <name evidence="13" type="ORF">UFOPK3733_00793</name>
</gene>
<dbReference type="Gene3D" id="3.30.930.10">
    <property type="entry name" value="Bira Bifunctional Protein, Domain 2"/>
    <property type="match status" value="1"/>
</dbReference>
<keyword evidence="7" id="KW-0648">Protein biosynthesis</keyword>
<comment type="catalytic activity">
    <reaction evidence="9">
        <text>tRNA(Lys) + L-lysine + ATP = L-lysyl-tRNA(Lys) + AMP + diphosphate</text>
        <dbReference type="Rhea" id="RHEA:20792"/>
        <dbReference type="Rhea" id="RHEA-COMP:9696"/>
        <dbReference type="Rhea" id="RHEA-COMP:9697"/>
        <dbReference type="ChEBI" id="CHEBI:30616"/>
        <dbReference type="ChEBI" id="CHEBI:32551"/>
        <dbReference type="ChEBI" id="CHEBI:33019"/>
        <dbReference type="ChEBI" id="CHEBI:78442"/>
        <dbReference type="ChEBI" id="CHEBI:78529"/>
        <dbReference type="ChEBI" id="CHEBI:456215"/>
        <dbReference type="EC" id="6.1.1.6"/>
    </reaction>
</comment>
<dbReference type="InterPro" id="IPR018149">
    <property type="entry name" value="Lys-tRNA-synth_II_C"/>
</dbReference>
<feature type="compositionally biased region" description="Acidic residues" evidence="10">
    <location>
        <begin position="20"/>
        <end position="29"/>
    </location>
</feature>
<evidence type="ECO:0000256" key="8">
    <source>
        <dbReference type="ARBA" id="ARBA00023146"/>
    </source>
</evidence>
<dbReference type="PRINTS" id="PR00982">
    <property type="entry name" value="TRNASYNTHLYS"/>
</dbReference>
<dbReference type="InterPro" id="IPR012340">
    <property type="entry name" value="NA-bd_OB-fold"/>
</dbReference>
<comment type="similarity">
    <text evidence="1">Belongs to the class-II aminoacyl-tRNA synthetase family.</text>
</comment>
<dbReference type="SUPFAM" id="SSF50249">
    <property type="entry name" value="Nucleic acid-binding proteins"/>
    <property type="match status" value="1"/>
</dbReference>
<evidence type="ECO:0000256" key="1">
    <source>
        <dbReference type="ARBA" id="ARBA00008226"/>
    </source>
</evidence>
<dbReference type="PANTHER" id="PTHR42918:SF15">
    <property type="entry name" value="LYSINE--TRNA LIGASE, CHLOROPLASTIC_MITOCHONDRIAL"/>
    <property type="match status" value="1"/>
</dbReference>
<dbReference type="HAMAP" id="MF_00252">
    <property type="entry name" value="Lys_tRNA_synth_class2"/>
    <property type="match status" value="1"/>
</dbReference>
<dbReference type="FunFam" id="2.40.50.140:FF:000024">
    <property type="entry name" value="Lysine--tRNA ligase"/>
    <property type="match status" value="1"/>
</dbReference>
<dbReference type="CDD" id="cd04322">
    <property type="entry name" value="LysRS_N"/>
    <property type="match status" value="1"/>
</dbReference>
<reference evidence="13" key="1">
    <citation type="submission" date="2020-05" db="EMBL/GenBank/DDBJ databases">
        <authorList>
            <person name="Chiriac C."/>
            <person name="Salcher M."/>
            <person name="Ghai R."/>
            <person name="Kavagutti S V."/>
        </authorList>
    </citation>
    <scope>NUCLEOTIDE SEQUENCE</scope>
</reference>
<evidence type="ECO:0000256" key="3">
    <source>
        <dbReference type="ARBA" id="ARBA00022598"/>
    </source>
</evidence>
<evidence type="ECO:0000313" key="13">
    <source>
        <dbReference type="EMBL" id="CAB4933070.1"/>
    </source>
</evidence>
<dbReference type="EMBL" id="CAFBNC010000029">
    <property type="protein sequence ID" value="CAB4933070.1"/>
    <property type="molecule type" value="Genomic_DNA"/>
</dbReference>
<evidence type="ECO:0000256" key="5">
    <source>
        <dbReference type="ARBA" id="ARBA00022741"/>
    </source>
</evidence>
<feature type="domain" description="Aminoacyl-transfer RNA synthetases class-II family profile" evidence="11">
    <location>
        <begin position="199"/>
        <end position="517"/>
    </location>
</feature>